<organism evidence="2 3">
    <name type="scientific">Acrodontium crateriforme</name>
    <dbReference type="NCBI Taxonomy" id="150365"/>
    <lineage>
        <taxon>Eukaryota</taxon>
        <taxon>Fungi</taxon>
        <taxon>Dikarya</taxon>
        <taxon>Ascomycota</taxon>
        <taxon>Pezizomycotina</taxon>
        <taxon>Dothideomycetes</taxon>
        <taxon>Dothideomycetidae</taxon>
        <taxon>Mycosphaerellales</taxon>
        <taxon>Teratosphaeriaceae</taxon>
        <taxon>Acrodontium</taxon>
    </lineage>
</organism>
<accession>A0AAQ3M8X9</accession>
<dbReference type="EMBL" id="CP138591">
    <property type="protein sequence ID" value="WPH04122.1"/>
    <property type="molecule type" value="Genomic_DNA"/>
</dbReference>
<evidence type="ECO:0000256" key="1">
    <source>
        <dbReference type="SAM" id="SignalP"/>
    </source>
</evidence>
<proteinExistence type="predicted"/>
<feature type="chain" id="PRO_5043024986" evidence="1">
    <location>
        <begin position="22"/>
        <end position="254"/>
    </location>
</feature>
<protein>
    <submittedName>
        <fullName evidence="2">Uncharacterized protein</fullName>
    </submittedName>
</protein>
<evidence type="ECO:0000313" key="3">
    <source>
        <dbReference type="Proteomes" id="UP001303373"/>
    </source>
</evidence>
<dbReference type="Proteomes" id="UP001303373">
    <property type="component" value="Chromosome 12"/>
</dbReference>
<dbReference type="AlphaFoldDB" id="A0AAQ3M8X9"/>
<evidence type="ECO:0000313" key="2">
    <source>
        <dbReference type="EMBL" id="WPH04122.1"/>
    </source>
</evidence>
<keyword evidence="3" id="KW-1185">Reference proteome</keyword>
<sequence length="254" mass="25286">MQFKNTIFTLIGAAAVSQAAAIQDRDYGAQQVTTSVVIVDVYPAASPSIVYVTSEVIVLSCPASVTDCPLSGTPSTLTSIIAVSTTECPLTLTSVSTVNITASATASSSTASVAEIDTSSGLSSIATILSTTTRTGTSTVTIESTLHIEPTSTIYSTAPFILTAPSSIVNATLASSSSAVDTTIISYAPTGGVTVGPVTTASGTGNLPTATNGTVSSPLTPSMTLSPYVGAAIVQDAGWSVMVVAGMAAALLFV</sequence>
<gene>
    <name evidence="2" type="ORF">R9X50_00700700</name>
</gene>
<feature type="signal peptide" evidence="1">
    <location>
        <begin position="1"/>
        <end position="21"/>
    </location>
</feature>
<reference evidence="2 3" key="1">
    <citation type="submission" date="2023-11" db="EMBL/GenBank/DDBJ databases">
        <title>An acidophilic fungus is an integral part of prey digestion in a carnivorous sundew plant.</title>
        <authorList>
            <person name="Tsai I.J."/>
        </authorList>
    </citation>
    <scope>NUCLEOTIDE SEQUENCE [LARGE SCALE GENOMIC DNA]</scope>
    <source>
        <strain evidence="2">169a</strain>
    </source>
</reference>
<name>A0AAQ3M8X9_9PEZI</name>
<keyword evidence="1" id="KW-0732">Signal</keyword>